<gene>
    <name evidence="1" type="ORF">MRB53_002805</name>
</gene>
<dbReference type="Proteomes" id="UP001234297">
    <property type="component" value="Chromosome 1"/>
</dbReference>
<organism evidence="1 2">
    <name type="scientific">Persea americana</name>
    <name type="common">Avocado</name>
    <dbReference type="NCBI Taxonomy" id="3435"/>
    <lineage>
        <taxon>Eukaryota</taxon>
        <taxon>Viridiplantae</taxon>
        <taxon>Streptophyta</taxon>
        <taxon>Embryophyta</taxon>
        <taxon>Tracheophyta</taxon>
        <taxon>Spermatophyta</taxon>
        <taxon>Magnoliopsida</taxon>
        <taxon>Magnoliidae</taxon>
        <taxon>Laurales</taxon>
        <taxon>Lauraceae</taxon>
        <taxon>Persea</taxon>
    </lineage>
</organism>
<proteinExistence type="predicted"/>
<comment type="caution">
    <text evidence="1">The sequence shown here is derived from an EMBL/GenBank/DDBJ whole genome shotgun (WGS) entry which is preliminary data.</text>
</comment>
<evidence type="ECO:0000313" key="2">
    <source>
        <dbReference type="Proteomes" id="UP001234297"/>
    </source>
</evidence>
<dbReference type="EMBL" id="CM056809">
    <property type="protein sequence ID" value="KAJ8649782.1"/>
    <property type="molecule type" value="Genomic_DNA"/>
</dbReference>
<accession>A0ACC2MVF1</accession>
<evidence type="ECO:0000313" key="1">
    <source>
        <dbReference type="EMBL" id="KAJ8649782.1"/>
    </source>
</evidence>
<keyword evidence="2" id="KW-1185">Reference proteome</keyword>
<sequence>MGLLYGKEEIRISIWQQNQLAANSVNPSANVAAKSSCRNSFSPSSNRGRNSNNRGSGNTQRTGQRSGSRSATGPCQLYGRKNHMAASCCYRFDRQYNVDSTSAYLAASSLAPDQNRRCLVLFLVIVLPIKATNAFMSQPIAFTFQGMFFFNEGSFPFAKAATIPALPVPNATHWLLTPPPLFHLPAQQSPSSFIPPLEINPLQAQWSGPVTMRVPPSQPFTPSNCMRASPLVQSRVAHHIVDPHGFDANRPHTVVTNDSSQSEPSIEPCAASPSNTALDVPHGPSHQPLCDTLNPTAVMDSSTSTPIASSTACAPP</sequence>
<reference evidence="1 2" key="1">
    <citation type="journal article" date="2022" name="Hortic Res">
        <title>A haplotype resolved chromosomal level avocado genome allows analysis of novel avocado genes.</title>
        <authorList>
            <person name="Nath O."/>
            <person name="Fletcher S.J."/>
            <person name="Hayward A."/>
            <person name="Shaw L.M."/>
            <person name="Masouleh A.K."/>
            <person name="Furtado A."/>
            <person name="Henry R.J."/>
            <person name="Mitter N."/>
        </authorList>
    </citation>
    <scope>NUCLEOTIDE SEQUENCE [LARGE SCALE GENOMIC DNA]</scope>
    <source>
        <strain evidence="2">cv. Hass</strain>
    </source>
</reference>
<name>A0ACC2MVF1_PERAE</name>
<protein>
    <submittedName>
        <fullName evidence="1">Uncharacterized protein</fullName>
    </submittedName>
</protein>